<dbReference type="Gene3D" id="1.10.530.10">
    <property type="match status" value="1"/>
</dbReference>
<evidence type="ECO:0000313" key="3">
    <source>
        <dbReference type="Proteomes" id="UP000648239"/>
    </source>
</evidence>
<feature type="non-terminal residue" evidence="2">
    <location>
        <position position="1"/>
    </location>
</feature>
<dbReference type="Pfam" id="PF01476">
    <property type="entry name" value="LysM"/>
    <property type="match status" value="2"/>
</dbReference>
<dbReference type="Proteomes" id="UP000648239">
    <property type="component" value="Unassembled WGS sequence"/>
</dbReference>
<accession>A0A8J6Y2Z3</accession>
<dbReference type="Pfam" id="PF01464">
    <property type="entry name" value="SLT"/>
    <property type="match status" value="1"/>
</dbReference>
<dbReference type="InterPro" id="IPR023346">
    <property type="entry name" value="Lysozyme-like_dom_sf"/>
</dbReference>
<evidence type="ECO:0000313" key="2">
    <source>
        <dbReference type="EMBL" id="MBD3869655.1"/>
    </source>
</evidence>
<comment type="caution">
    <text evidence="2">The sequence shown here is derived from an EMBL/GenBank/DDBJ whole genome shotgun (WGS) entry which is preliminary data.</text>
</comment>
<dbReference type="SUPFAM" id="SSF53955">
    <property type="entry name" value="Lysozyme-like"/>
    <property type="match status" value="1"/>
</dbReference>
<dbReference type="InterPro" id="IPR008258">
    <property type="entry name" value="Transglycosylase_SLT_dom_1"/>
</dbReference>
<dbReference type="SUPFAM" id="SSF54106">
    <property type="entry name" value="LysM domain"/>
    <property type="match status" value="2"/>
</dbReference>
<gene>
    <name evidence="2" type="ORF">IFK94_16160</name>
</gene>
<proteinExistence type="predicted"/>
<dbReference type="EMBL" id="JACXWD010000147">
    <property type="protein sequence ID" value="MBD3869655.1"/>
    <property type="molecule type" value="Genomic_DNA"/>
</dbReference>
<organism evidence="2 3">
    <name type="scientific">Candidatus Polarisedimenticola svalbardensis</name>
    <dbReference type="NCBI Taxonomy" id="2886004"/>
    <lineage>
        <taxon>Bacteria</taxon>
        <taxon>Pseudomonadati</taxon>
        <taxon>Acidobacteriota</taxon>
        <taxon>Candidatus Polarisedimenticolia</taxon>
        <taxon>Candidatus Polarisedimenticolales</taxon>
        <taxon>Candidatus Polarisedimenticolaceae</taxon>
        <taxon>Candidatus Polarisedimenticola</taxon>
    </lineage>
</organism>
<dbReference type="Gene3D" id="3.10.350.10">
    <property type="entry name" value="LysM domain"/>
    <property type="match status" value="2"/>
</dbReference>
<sequence length="402" mass="45120">SDFPDSLVPATGVRLASITADLMKVENQAVRKWENYFTGKGRRNFQFWLDRKTAAEPLVTSILEENGLPRELIYLAMIESGMSPRAVSSASAVGPWQFMAGTAKDYDLNLSWWIDERRDMEMSTRAAARYITYLHGKFGDWALVLAAYNTGGGRIARKIRLHGHDNYWNMRLPSQTTDYVPKFIAAARIGEDPEKYGFQKRDVPPLHYDILKVDDATDLDLVARCAGVPAEEVRKLNPALVRGASPPNMKDYPVRIPAGTGSKAREALRRVPTDKRLTWRRHRVERGETLGHIASDYGTSVHDIASLNKLGDVHLIRPGDQLLIPMPAELADKARSRASEKGHYVPPDGYVRVSYKVKSGDTLGGVARKLGVSLKHLRRVNNMYKTNLIHPGERLYAYRPGN</sequence>
<dbReference type="InterPro" id="IPR036779">
    <property type="entry name" value="LysM_dom_sf"/>
</dbReference>
<dbReference type="CDD" id="cd16894">
    <property type="entry name" value="MltD-like"/>
    <property type="match status" value="1"/>
</dbReference>
<protein>
    <submittedName>
        <fullName evidence="2">LysM peptidoglycan-binding domain-containing protein</fullName>
    </submittedName>
</protein>
<name>A0A8J6Y2Z3_9BACT</name>
<evidence type="ECO:0000259" key="1">
    <source>
        <dbReference type="PROSITE" id="PS51782"/>
    </source>
</evidence>
<feature type="domain" description="LysM" evidence="1">
    <location>
        <begin position="353"/>
        <end position="397"/>
    </location>
</feature>
<feature type="domain" description="LysM" evidence="1">
    <location>
        <begin position="280"/>
        <end position="324"/>
    </location>
</feature>
<dbReference type="AlphaFoldDB" id="A0A8J6Y2Z3"/>
<dbReference type="InterPro" id="IPR018392">
    <property type="entry name" value="LysM"/>
</dbReference>
<dbReference type="PANTHER" id="PTHR33734:SF22">
    <property type="entry name" value="MEMBRANE-BOUND LYTIC MUREIN TRANSGLYCOSYLASE D"/>
    <property type="match status" value="1"/>
</dbReference>
<dbReference type="SMART" id="SM00257">
    <property type="entry name" value="LysM"/>
    <property type="match status" value="2"/>
</dbReference>
<reference evidence="2 3" key="1">
    <citation type="submission" date="2020-08" db="EMBL/GenBank/DDBJ databases">
        <title>Acidobacteriota in marine sediments use diverse sulfur dissimilation pathways.</title>
        <authorList>
            <person name="Wasmund K."/>
        </authorList>
    </citation>
    <scope>NUCLEOTIDE SEQUENCE [LARGE SCALE GENOMIC DNA]</scope>
    <source>
        <strain evidence="2">MAG AM4</strain>
    </source>
</reference>
<dbReference type="PANTHER" id="PTHR33734">
    <property type="entry name" value="LYSM DOMAIN-CONTAINING GPI-ANCHORED PROTEIN 2"/>
    <property type="match status" value="1"/>
</dbReference>
<dbReference type="CDD" id="cd00118">
    <property type="entry name" value="LysM"/>
    <property type="match status" value="2"/>
</dbReference>
<dbReference type="PROSITE" id="PS51782">
    <property type="entry name" value="LYSM"/>
    <property type="match status" value="2"/>
</dbReference>